<evidence type="ECO:0000259" key="4">
    <source>
        <dbReference type="Pfam" id="PF16509"/>
    </source>
</evidence>
<evidence type="ECO:0000313" key="5">
    <source>
        <dbReference type="EMBL" id="SCW90328.1"/>
    </source>
</evidence>
<feature type="compositionally biased region" description="Basic and acidic residues" evidence="3">
    <location>
        <begin position="12"/>
        <end position="24"/>
    </location>
</feature>
<dbReference type="InterPro" id="IPR053721">
    <property type="entry name" value="Fimbrial_Adhesin_Reg"/>
</dbReference>
<accession>A0AB37ZHS6</accession>
<evidence type="ECO:0000256" key="2">
    <source>
        <dbReference type="ARBA" id="ARBA00023163"/>
    </source>
</evidence>
<proteinExistence type="predicted"/>
<comment type="caution">
    <text evidence="5">The sequence shown here is derived from an EMBL/GenBank/DDBJ whole genome shotgun (WGS) entry which is preliminary data.</text>
</comment>
<dbReference type="EMBL" id="FMTL01000014">
    <property type="protein sequence ID" value="SCW90328.1"/>
    <property type="molecule type" value="Genomic_DNA"/>
</dbReference>
<dbReference type="Pfam" id="PF16509">
    <property type="entry name" value="KORA"/>
    <property type="match status" value="1"/>
</dbReference>
<dbReference type="InterPro" id="IPR032428">
    <property type="entry name" value="TrfB"/>
</dbReference>
<dbReference type="Gene3D" id="1.10.10.2690">
    <property type="match status" value="1"/>
</dbReference>
<keyword evidence="6" id="KW-1185">Reference proteome</keyword>
<evidence type="ECO:0000256" key="1">
    <source>
        <dbReference type="ARBA" id="ARBA00023015"/>
    </source>
</evidence>
<keyword evidence="2" id="KW-0804">Transcription</keyword>
<feature type="region of interest" description="Disordered" evidence="3">
    <location>
        <begin position="1"/>
        <end position="26"/>
    </location>
</feature>
<keyword evidence="1" id="KW-0805">Transcription regulation</keyword>
<dbReference type="Proteomes" id="UP000242418">
    <property type="component" value="Unassembled WGS sequence"/>
</dbReference>
<protein>
    <submittedName>
        <fullName evidence="5">TrfB transcriptional repressor</fullName>
    </submittedName>
</protein>
<reference evidence="5 6" key="1">
    <citation type="submission" date="2016-10" db="EMBL/GenBank/DDBJ databases">
        <authorList>
            <person name="Varghese N."/>
            <person name="Submissions S."/>
        </authorList>
    </citation>
    <scope>NUCLEOTIDE SEQUENCE [LARGE SCALE GENOMIC DNA]</scope>
    <source>
        <strain evidence="5 6">DSM 17833</strain>
    </source>
</reference>
<name>A0AB37ZHS6_9PSED</name>
<feature type="region of interest" description="Disordered" evidence="3">
    <location>
        <begin position="101"/>
        <end position="124"/>
    </location>
</feature>
<organism evidence="5 6">
    <name type="scientific">Pseudomonas peli</name>
    <dbReference type="NCBI Taxonomy" id="592361"/>
    <lineage>
        <taxon>Bacteria</taxon>
        <taxon>Pseudomonadati</taxon>
        <taxon>Pseudomonadota</taxon>
        <taxon>Gammaproteobacteria</taxon>
        <taxon>Pseudomonadales</taxon>
        <taxon>Pseudomonadaceae</taxon>
        <taxon>Pseudomonas</taxon>
    </lineage>
</organism>
<gene>
    <name evidence="5" type="ORF">SAMN05216370_0133</name>
</gene>
<dbReference type="RefSeq" id="WP_090256290.1">
    <property type="nucleotide sequence ID" value="NZ_FMTL01000014.1"/>
</dbReference>
<dbReference type="AlphaFoldDB" id="A0AB37ZHS6"/>
<feature type="domain" description="TrfB transcriptional repressor protein" evidence="4">
    <location>
        <begin position="31"/>
        <end position="91"/>
    </location>
</feature>
<evidence type="ECO:0000256" key="3">
    <source>
        <dbReference type="SAM" id="MobiDB-lite"/>
    </source>
</evidence>
<evidence type="ECO:0000313" key="6">
    <source>
        <dbReference type="Proteomes" id="UP000242418"/>
    </source>
</evidence>
<sequence>MPNKNDPAENGQAERKLRGPDKSLRTKSRTLTAIEFEAVRPFLGISAERIEAARQAMVEGKKFTEVAEAFGWKSRQSVDRAVANVWAEFQKYKQSQEAVAQLTAQSQQEKKPAKKKPAQPKGEQ</sequence>